<accession>A0A4U5PG41</accession>
<dbReference type="AlphaFoldDB" id="A0A4U5PG41"/>
<proteinExistence type="predicted"/>
<evidence type="ECO:0000313" key="2">
    <source>
        <dbReference type="Proteomes" id="UP000298663"/>
    </source>
</evidence>
<name>A0A4U5PG41_STECR</name>
<dbReference type="EMBL" id="AZBU02000002">
    <property type="protein sequence ID" value="TKR95547.1"/>
    <property type="molecule type" value="Genomic_DNA"/>
</dbReference>
<gene>
    <name evidence="1" type="ORF">L596_009699</name>
</gene>
<sequence length="200" mass="23069">MDHISACNKLAKGILSNLTERAILRVDRDEAWTYRNPRKRSVPARRNASRIQPVQRSQTTIECLPRLDLVSWPASSHFTSEIGVKKIDELIRKTWSYGYYSIQFLCVVPLHRFDRFKYVVAWTAPYGASANAFFNVDAARVDFWRPVQVSYSLGDRGKLVRNMKQSSSYHNDWLSALEAHDVANHRYFQITGNIVPFLGC</sequence>
<evidence type="ECO:0000313" key="1">
    <source>
        <dbReference type="EMBL" id="TKR95547.1"/>
    </source>
</evidence>
<reference evidence="1 2" key="2">
    <citation type="journal article" date="2019" name="G3 (Bethesda)">
        <title>Hybrid Assembly of the Genome of the Entomopathogenic Nematode Steinernema carpocapsae Identifies the X-Chromosome.</title>
        <authorList>
            <person name="Serra L."/>
            <person name="Macchietto M."/>
            <person name="Macias-Munoz A."/>
            <person name="McGill C.J."/>
            <person name="Rodriguez I.M."/>
            <person name="Rodriguez B."/>
            <person name="Murad R."/>
            <person name="Mortazavi A."/>
        </authorList>
    </citation>
    <scope>NUCLEOTIDE SEQUENCE [LARGE SCALE GENOMIC DNA]</scope>
    <source>
        <strain evidence="1 2">ALL</strain>
    </source>
</reference>
<dbReference type="Proteomes" id="UP000298663">
    <property type="component" value="Unassembled WGS sequence"/>
</dbReference>
<organism evidence="1 2">
    <name type="scientific">Steinernema carpocapsae</name>
    <name type="common">Entomopathogenic nematode</name>
    <dbReference type="NCBI Taxonomy" id="34508"/>
    <lineage>
        <taxon>Eukaryota</taxon>
        <taxon>Metazoa</taxon>
        <taxon>Ecdysozoa</taxon>
        <taxon>Nematoda</taxon>
        <taxon>Chromadorea</taxon>
        <taxon>Rhabditida</taxon>
        <taxon>Tylenchina</taxon>
        <taxon>Panagrolaimomorpha</taxon>
        <taxon>Strongyloidoidea</taxon>
        <taxon>Steinernematidae</taxon>
        <taxon>Steinernema</taxon>
    </lineage>
</organism>
<reference evidence="1 2" key="1">
    <citation type="journal article" date="2015" name="Genome Biol.">
        <title>Comparative genomics of Steinernema reveals deeply conserved gene regulatory networks.</title>
        <authorList>
            <person name="Dillman A.R."/>
            <person name="Macchietto M."/>
            <person name="Porter C.F."/>
            <person name="Rogers A."/>
            <person name="Williams B."/>
            <person name="Antoshechkin I."/>
            <person name="Lee M.M."/>
            <person name="Goodwin Z."/>
            <person name="Lu X."/>
            <person name="Lewis E.E."/>
            <person name="Goodrich-Blair H."/>
            <person name="Stock S.P."/>
            <person name="Adams B.J."/>
            <person name="Sternberg P.W."/>
            <person name="Mortazavi A."/>
        </authorList>
    </citation>
    <scope>NUCLEOTIDE SEQUENCE [LARGE SCALE GENOMIC DNA]</scope>
    <source>
        <strain evidence="1 2">ALL</strain>
    </source>
</reference>
<keyword evidence="2" id="KW-1185">Reference proteome</keyword>
<comment type="caution">
    <text evidence="1">The sequence shown here is derived from an EMBL/GenBank/DDBJ whole genome shotgun (WGS) entry which is preliminary data.</text>
</comment>
<dbReference type="OrthoDB" id="10393275at2759"/>
<protein>
    <submittedName>
        <fullName evidence="1">Uncharacterized protein</fullName>
    </submittedName>
</protein>